<dbReference type="GO" id="GO:0000136">
    <property type="term" value="C:mannan polymerase complex"/>
    <property type="evidence" value="ECO:0007669"/>
    <property type="project" value="TreeGrafter"/>
</dbReference>
<comment type="similarity">
    <text evidence="1">Belongs to the glycosyltransferase 32 family.</text>
</comment>
<dbReference type="Gene3D" id="3.90.550.20">
    <property type="match status" value="1"/>
</dbReference>
<dbReference type="PANTHER" id="PTHR31834">
    <property type="entry name" value="INITIATION-SPECIFIC ALPHA-1,6-MANNOSYLTRANSFERASE"/>
    <property type="match status" value="1"/>
</dbReference>
<accession>L0PCT9</accession>
<dbReference type="Proteomes" id="UP000010422">
    <property type="component" value="Unassembled WGS sequence"/>
</dbReference>
<sequence>MLKTHGHGIFLSLILSLSLFLIFFLCSINTNYTKYSRLSSEALIDIKRQKKRDYYSKKLEHTGFSFESRIAMFSTRTFEDVPQTLYEHLAFQFPYKIKEKFPDYIWQFWKYEPSESKFDSRLRLLEASWAKHHNNSIHTFLYKIVKEEYGYHLIRHLYLSIPDIVKAYDALSTSSLKARFFRYLILFARGGIYSDINTEILLPASKWISKSIQLSSIGLVIGIEVNTINHPNSTQNYSNFLQFSTGTIMAKPGHPILREIIVNITQEILKKKQKNLNKNNLKFTKFRNCKLWTNIIFDYLSYPNLINNSTVRNTNISYSYLSKINKEKAIKDIVILPITSFSLNKKYLSNKTLKNPQAILRHKFEDIMELNNILNDIS</sequence>
<reference evidence="3 4" key="1">
    <citation type="journal article" date="2012" name="MBio">
        <title>De novo assembly of the Pneumocystis jirovecii genome from a single bronchoalveolar lavage fluid specimen from a patient.</title>
        <authorList>
            <person name="Cisse O.H."/>
            <person name="Pagni M."/>
            <person name="Hauser P.M."/>
        </authorList>
    </citation>
    <scope>NUCLEOTIDE SEQUENCE [LARGE SCALE GENOMIC DNA]</scope>
    <source>
        <strain evidence="3 4">SE8</strain>
    </source>
</reference>
<protein>
    <submittedName>
        <fullName evidence="3">Uncharacterized protein</fullName>
    </submittedName>
</protein>
<keyword evidence="2" id="KW-1133">Transmembrane helix</keyword>
<dbReference type="Pfam" id="PF04488">
    <property type="entry name" value="Gly_transf_sug"/>
    <property type="match status" value="1"/>
</dbReference>
<dbReference type="PANTHER" id="PTHR31834:SF1">
    <property type="entry name" value="INITIATION-SPECIFIC ALPHA-1,6-MANNOSYLTRANSFERASE"/>
    <property type="match status" value="1"/>
</dbReference>
<evidence type="ECO:0000313" key="3">
    <source>
        <dbReference type="EMBL" id="CCJ30047.1"/>
    </source>
</evidence>
<dbReference type="GO" id="GO:0000009">
    <property type="term" value="F:alpha-1,6-mannosyltransferase activity"/>
    <property type="evidence" value="ECO:0007669"/>
    <property type="project" value="InterPro"/>
</dbReference>
<keyword evidence="2" id="KW-0472">Membrane</keyword>
<dbReference type="InterPro" id="IPR039367">
    <property type="entry name" value="Och1-like"/>
</dbReference>
<evidence type="ECO:0000313" key="4">
    <source>
        <dbReference type="Proteomes" id="UP000010422"/>
    </source>
</evidence>
<gene>
    <name evidence="3" type="ORF">PNEJI1_001664</name>
</gene>
<dbReference type="GO" id="GO:0006487">
    <property type="term" value="P:protein N-linked glycosylation"/>
    <property type="evidence" value="ECO:0007669"/>
    <property type="project" value="TreeGrafter"/>
</dbReference>
<dbReference type="InParanoid" id="L0PCT9"/>
<evidence type="ECO:0000256" key="1">
    <source>
        <dbReference type="ARBA" id="ARBA00009003"/>
    </source>
</evidence>
<evidence type="ECO:0000256" key="2">
    <source>
        <dbReference type="SAM" id="Phobius"/>
    </source>
</evidence>
<comment type="caution">
    <text evidence="3">The sequence shown here is derived from an EMBL/GenBank/DDBJ whole genome shotgun (WGS) entry which is preliminary data.</text>
</comment>
<dbReference type="InterPro" id="IPR007577">
    <property type="entry name" value="GlycoTrfase_DXD_sugar-bd_CS"/>
</dbReference>
<feature type="transmembrane region" description="Helical" evidence="2">
    <location>
        <begin position="6"/>
        <end position="28"/>
    </location>
</feature>
<dbReference type="SUPFAM" id="SSF53448">
    <property type="entry name" value="Nucleotide-diphospho-sugar transferases"/>
    <property type="match status" value="1"/>
</dbReference>
<dbReference type="InterPro" id="IPR029044">
    <property type="entry name" value="Nucleotide-diphossugar_trans"/>
</dbReference>
<dbReference type="EMBL" id="CAKM01000230">
    <property type="protein sequence ID" value="CCJ30047.1"/>
    <property type="molecule type" value="Genomic_DNA"/>
</dbReference>
<dbReference type="VEuPathDB" id="FungiDB:PNEJI1_001664"/>
<proteinExistence type="inferred from homology"/>
<dbReference type="STRING" id="1209962.L0PCT9"/>
<name>L0PCT9_PNEJI</name>
<dbReference type="FunCoup" id="L0PCT9">
    <property type="interactions" value="19"/>
</dbReference>
<keyword evidence="2" id="KW-0812">Transmembrane</keyword>
<dbReference type="AlphaFoldDB" id="L0PCT9"/>
<organism evidence="4">
    <name type="scientific">Pneumocystis jirovecii</name>
    <name type="common">Human pneumocystis pneumonia agent</name>
    <dbReference type="NCBI Taxonomy" id="42068"/>
    <lineage>
        <taxon>Eukaryota</taxon>
        <taxon>Fungi</taxon>
        <taxon>Dikarya</taxon>
        <taxon>Ascomycota</taxon>
        <taxon>Taphrinomycotina</taxon>
        <taxon>Pneumocystomycetes</taxon>
        <taxon>Pneumocystaceae</taxon>
        <taxon>Pneumocystis</taxon>
    </lineage>
</organism>